<feature type="compositionally biased region" description="Polar residues" evidence="1">
    <location>
        <begin position="97"/>
        <end position="139"/>
    </location>
</feature>
<protein>
    <submittedName>
        <fullName evidence="3">Uncharacterized protein</fullName>
    </submittedName>
</protein>
<feature type="compositionally biased region" description="Low complexity" evidence="1">
    <location>
        <begin position="146"/>
        <end position="159"/>
    </location>
</feature>
<evidence type="ECO:0000313" key="4">
    <source>
        <dbReference type="Proteomes" id="UP000226192"/>
    </source>
</evidence>
<name>A0A2C5YCU2_9HYPO</name>
<evidence type="ECO:0000256" key="2">
    <source>
        <dbReference type="SAM" id="SignalP"/>
    </source>
</evidence>
<sequence length="365" mass="39034">MGMLGKGILFLLVQLALGSCADSVSYSPLPTRSPAQQESKAAPGMTSLSVSGELRPPALGNVKSNATVSETATTIYNHELPATASDQLPPLVPGNVDLSSTSGQEKASSTTSSDPWTFETSSTTSTDPLAIETSSTTSRDPLAIDTAMTTRASSSTATESSREESAAWPTSSVIPFKAPLYPCSDNSTNGHADCRLYMDSNCSRARLQLPTCIDGACLCMAAPCAQDGDCEDYKNCLVDEQAKCTRDSGLYPHMAGVCTCRPKYSGCMKEAEPQAFCESRLNCTEAHRELYPQSALCVAEDEYEAYSHGRCLCKSVACVFTGHEDKDEEACKGLVKCRQQDRPTPVCLGKYGERSFPDEGYCSCH</sequence>
<proteinExistence type="predicted"/>
<feature type="compositionally biased region" description="Polar residues" evidence="1">
    <location>
        <begin position="27"/>
        <end position="39"/>
    </location>
</feature>
<dbReference type="Proteomes" id="UP000226192">
    <property type="component" value="Unassembled WGS sequence"/>
</dbReference>
<evidence type="ECO:0000313" key="3">
    <source>
        <dbReference type="EMBL" id="PHH64691.1"/>
    </source>
</evidence>
<dbReference type="OrthoDB" id="10330084at2759"/>
<accession>A0A2C5YCU2</accession>
<dbReference type="PROSITE" id="PS51257">
    <property type="entry name" value="PROKAR_LIPOPROTEIN"/>
    <property type="match status" value="1"/>
</dbReference>
<feature type="region of interest" description="Disordered" evidence="1">
    <location>
        <begin position="81"/>
        <end position="169"/>
    </location>
</feature>
<comment type="caution">
    <text evidence="3">The sequence shown here is derived from an EMBL/GenBank/DDBJ whole genome shotgun (WGS) entry which is preliminary data.</text>
</comment>
<dbReference type="EMBL" id="NJET01000027">
    <property type="protein sequence ID" value="PHH64691.1"/>
    <property type="molecule type" value="Genomic_DNA"/>
</dbReference>
<evidence type="ECO:0000256" key="1">
    <source>
        <dbReference type="SAM" id="MobiDB-lite"/>
    </source>
</evidence>
<dbReference type="AlphaFoldDB" id="A0A2C5YCU2"/>
<organism evidence="3 4">
    <name type="scientific">Ophiocordyceps australis</name>
    <dbReference type="NCBI Taxonomy" id="1399860"/>
    <lineage>
        <taxon>Eukaryota</taxon>
        <taxon>Fungi</taxon>
        <taxon>Dikarya</taxon>
        <taxon>Ascomycota</taxon>
        <taxon>Pezizomycotina</taxon>
        <taxon>Sordariomycetes</taxon>
        <taxon>Hypocreomycetidae</taxon>
        <taxon>Hypocreales</taxon>
        <taxon>Ophiocordycipitaceae</taxon>
        <taxon>Ophiocordyceps</taxon>
    </lineage>
</organism>
<reference evidence="3 4" key="1">
    <citation type="submission" date="2017-06" db="EMBL/GenBank/DDBJ databases">
        <title>Ant-infecting Ophiocordyceps genomes reveal a high diversity of potential behavioral manipulation genes and a possible major role for enterotoxins.</title>
        <authorList>
            <person name="De Bekker C."/>
            <person name="Evans H.C."/>
            <person name="Brachmann A."/>
            <person name="Hughes D.P."/>
        </authorList>
    </citation>
    <scope>NUCLEOTIDE SEQUENCE [LARGE SCALE GENOMIC DNA]</scope>
    <source>
        <strain evidence="3 4">Map64</strain>
    </source>
</reference>
<feature type="region of interest" description="Disordered" evidence="1">
    <location>
        <begin position="27"/>
        <end position="65"/>
    </location>
</feature>
<gene>
    <name evidence="3" type="ORF">CDD81_4132</name>
</gene>
<keyword evidence="4" id="KW-1185">Reference proteome</keyword>
<feature type="chain" id="PRO_5012948331" evidence="2">
    <location>
        <begin position="19"/>
        <end position="365"/>
    </location>
</feature>
<keyword evidence="2" id="KW-0732">Signal</keyword>
<feature type="signal peptide" evidence="2">
    <location>
        <begin position="1"/>
        <end position="18"/>
    </location>
</feature>